<keyword evidence="3" id="KW-1185">Reference proteome</keyword>
<feature type="domain" description="KRAB" evidence="1">
    <location>
        <begin position="24"/>
        <end position="101"/>
    </location>
</feature>
<protein>
    <recommendedName>
        <fullName evidence="1">KRAB domain-containing protein</fullName>
    </recommendedName>
</protein>
<organism evidence="2 3">
    <name type="scientific">Diceros bicornis minor</name>
    <name type="common">South-central black rhinoceros</name>
    <dbReference type="NCBI Taxonomy" id="77932"/>
    <lineage>
        <taxon>Eukaryota</taxon>
        <taxon>Metazoa</taxon>
        <taxon>Chordata</taxon>
        <taxon>Craniata</taxon>
        <taxon>Vertebrata</taxon>
        <taxon>Euteleostomi</taxon>
        <taxon>Mammalia</taxon>
        <taxon>Eutheria</taxon>
        <taxon>Laurasiatheria</taxon>
        <taxon>Perissodactyla</taxon>
        <taxon>Rhinocerotidae</taxon>
        <taxon>Diceros</taxon>
    </lineage>
</organism>
<proteinExistence type="predicted"/>
<dbReference type="PANTHER" id="PTHR23232">
    <property type="entry name" value="KRAB DOMAIN C2H2 ZINC FINGER"/>
    <property type="match status" value="1"/>
</dbReference>
<dbReference type="InterPro" id="IPR036051">
    <property type="entry name" value="KRAB_dom_sf"/>
</dbReference>
<comment type="caution">
    <text evidence="2">The sequence shown here is derived from an EMBL/GenBank/DDBJ whole genome shotgun (WGS) entry which is preliminary data.</text>
</comment>
<sequence>SIDPLDSHPPKEILKRIMLLQGSLSFSDVAVDFTWEEWQLLDTVQKNLYRDVMLENYSNLISLGKDSFPKYLSVSPLIACLFSIATISGYSDILNDFGFGLVQMIELIFFMIRQFIPKFDGTHVLWFITFYLFLLLDTSDLYCAPAVSLSSFSLDFDLRFHLSPFHDNDRIDFFFLEVMWQVYDWYREDTEKDEPVERDHENSTLGRIFSLSRNVVPFVERPHKCVSKGISLKQNSDLNFQSKNYAEVNCGELSDHRTLFFHTLHETSHIRAQTCVMIFRFHKIMKVVYHKILVQG</sequence>
<evidence type="ECO:0000313" key="3">
    <source>
        <dbReference type="Proteomes" id="UP000551758"/>
    </source>
</evidence>
<dbReference type="GO" id="GO:0006355">
    <property type="term" value="P:regulation of DNA-templated transcription"/>
    <property type="evidence" value="ECO:0007669"/>
    <property type="project" value="InterPro"/>
</dbReference>
<gene>
    <name evidence="2" type="ORF">HPG69_013995</name>
</gene>
<dbReference type="SMART" id="SM00349">
    <property type="entry name" value="KRAB"/>
    <property type="match status" value="1"/>
</dbReference>
<evidence type="ECO:0000313" key="2">
    <source>
        <dbReference type="EMBL" id="KAF5917070.1"/>
    </source>
</evidence>
<accession>A0A7J7EMP1</accession>
<name>A0A7J7EMP1_DICBM</name>
<dbReference type="AlphaFoldDB" id="A0A7J7EMP1"/>
<dbReference type="PROSITE" id="PS50805">
    <property type="entry name" value="KRAB"/>
    <property type="match status" value="1"/>
</dbReference>
<reference evidence="2 3" key="1">
    <citation type="journal article" date="2020" name="Mol. Biol. Evol.">
        <title>Interspecific Gene Flow and the Evolution of Specialization in Black and White Rhinoceros.</title>
        <authorList>
            <person name="Moodley Y."/>
            <person name="Westbury M.V."/>
            <person name="Russo I.M."/>
            <person name="Gopalakrishnan S."/>
            <person name="Rakotoarivelo A."/>
            <person name="Olsen R.A."/>
            <person name="Prost S."/>
            <person name="Tunstall T."/>
            <person name="Ryder O.A."/>
            <person name="Dalen L."/>
            <person name="Bruford M.W."/>
        </authorList>
    </citation>
    <scope>NUCLEOTIDE SEQUENCE [LARGE SCALE GENOMIC DNA]</scope>
    <source>
        <strain evidence="2">SBR-YM</strain>
        <tissue evidence="2">Skin</tissue>
    </source>
</reference>
<dbReference type="InterPro" id="IPR050169">
    <property type="entry name" value="Krueppel_C2H2_ZnF"/>
</dbReference>
<dbReference type="PANTHER" id="PTHR23232:SF157">
    <property type="entry name" value="ZINC FINGER PROTEIN 525"/>
    <property type="match status" value="1"/>
</dbReference>
<feature type="non-terminal residue" evidence="2">
    <location>
        <position position="296"/>
    </location>
</feature>
<dbReference type="Proteomes" id="UP000551758">
    <property type="component" value="Unassembled WGS sequence"/>
</dbReference>
<dbReference type="SUPFAM" id="SSF109640">
    <property type="entry name" value="KRAB domain (Kruppel-associated box)"/>
    <property type="match status" value="1"/>
</dbReference>
<dbReference type="Gene3D" id="6.10.140.140">
    <property type="match status" value="1"/>
</dbReference>
<feature type="non-terminal residue" evidence="2">
    <location>
        <position position="1"/>
    </location>
</feature>
<dbReference type="CDD" id="cd07765">
    <property type="entry name" value="KRAB_A-box"/>
    <property type="match status" value="1"/>
</dbReference>
<evidence type="ECO:0000259" key="1">
    <source>
        <dbReference type="PROSITE" id="PS50805"/>
    </source>
</evidence>
<dbReference type="Pfam" id="PF01352">
    <property type="entry name" value="KRAB"/>
    <property type="match status" value="1"/>
</dbReference>
<dbReference type="EMBL" id="JACDTQ010002604">
    <property type="protein sequence ID" value="KAF5917070.1"/>
    <property type="molecule type" value="Genomic_DNA"/>
</dbReference>
<dbReference type="InterPro" id="IPR001909">
    <property type="entry name" value="KRAB"/>
</dbReference>